<evidence type="ECO:0000256" key="3">
    <source>
        <dbReference type="ARBA" id="ARBA00023002"/>
    </source>
</evidence>
<name>A0A2N5Y5E1_9GAMM</name>
<dbReference type="PROSITE" id="PS51318">
    <property type="entry name" value="TAT"/>
    <property type="match status" value="1"/>
</dbReference>
<comment type="cofactor">
    <cofactor evidence="1">
        <name>FAD</name>
        <dbReference type="ChEBI" id="CHEBI:57692"/>
    </cofactor>
</comment>
<evidence type="ECO:0000256" key="4">
    <source>
        <dbReference type="PIRSR" id="PIRSR601613-1"/>
    </source>
</evidence>
<evidence type="ECO:0000256" key="2">
    <source>
        <dbReference type="ARBA" id="ARBA00005995"/>
    </source>
</evidence>
<protein>
    <submittedName>
        <fullName evidence="6">FAD-dependent oxidoreductase</fullName>
    </submittedName>
</protein>
<comment type="caution">
    <text evidence="6">The sequence shown here is derived from an EMBL/GenBank/DDBJ whole genome shotgun (WGS) entry which is preliminary data.</text>
</comment>
<keyword evidence="3" id="KW-0560">Oxidoreductase</keyword>
<evidence type="ECO:0000256" key="1">
    <source>
        <dbReference type="ARBA" id="ARBA00001974"/>
    </source>
</evidence>
<dbReference type="Gene3D" id="1.10.405.10">
    <property type="entry name" value="Guanine Nucleotide Dissociation Inhibitor, domain 1"/>
    <property type="match status" value="1"/>
</dbReference>
<dbReference type="GO" id="GO:0016491">
    <property type="term" value="F:oxidoreductase activity"/>
    <property type="evidence" value="ECO:0007669"/>
    <property type="project" value="UniProtKB-KW"/>
</dbReference>
<accession>A0A2N5Y5E1</accession>
<proteinExistence type="inferred from homology"/>
<evidence type="ECO:0000259" key="5">
    <source>
        <dbReference type="Pfam" id="PF01593"/>
    </source>
</evidence>
<dbReference type="Pfam" id="PF01593">
    <property type="entry name" value="Amino_oxidase"/>
    <property type="match status" value="1"/>
</dbReference>
<dbReference type="PRINTS" id="PR00757">
    <property type="entry name" value="AMINEOXDASEF"/>
</dbReference>
<dbReference type="Proteomes" id="UP000234845">
    <property type="component" value="Unassembled WGS sequence"/>
</dbReference>
<comment type="similarity">
    <text evidence="2">Belongs to the flavin monoamine oxidase family.</text>
</comment>
<dbReference type="InterPro" id="IPR050703">
    <property type="entry name" value="Flavin_MAO"/>
</dbReference>
<dbReference type="OrthoDB" id="337830at2"/>
<dbReference type="EMBL" id="PKLZ01000002">
    <property type="protein sequence ID" value="PLW83620.1"/>
    <property type="molecule type" value="Genomic_DNA"/>
</dbReference>
<dbReference type="InterPro" id="IPR002937">
    <property type="entry name" value="Amino_oxidase"/>
</dbReference>
<dbReference type="InterPro" id="IPR036188">
    <property type="entry name" value="FAD/NAD-bd_sf"/>
</dbReference>
<organism evidence="6 7">
    <name type="scientific">Kineobactrum sediminis</name>
    <dbReference type="NCBI Taxonomy" id="1905677"/>
    <lineage>
        <taxon>Bacteria</taxon>
        <taxon>Pseudomonadati</taxon>
        <taxon>Pseudomonadota</taxon>
        <taxon>Gammaproteobacteria</taxon>
        <taxon>Cellvibrionales</taxon>
        <taxon>Halieaceae</taxon>
        <taxon>Kineobactrum</taxon>
    </lineage>
</organism>
<feature type="binding site" evidence="4">
    <location>
        <position position="280"/>
    </location>
    <ligand>
        <name>FAD</name>
        <dbReference type="ChEBI" id="CHEBI:57692"/>
    </ligand>
</feature>
<dbReference type="Gene3D" id="3.90.660.10">
    <property type="match status" value="1"/>
</dbReference>
<dbReference type="InterPro" id="IPR001613">
    <property type="entry name" value="Flavin_amine_oxidase"/>
</dbReference>
<feature type="domain" description="Amine oxidase" evidence="5">
    <location>
        <begin position="65"/>
        <end position="478"/>
    </location>
</feature>
<dbReference type="SUPFAM" id="SSF51905">
    <property type="entry name" value="FAD/NAD(P)-binding domain"/>
    <property type="match status" value="1"/>
</dbReference>
<dbReference type="PANTHER" id="PTHR43563:SF1">
    <property type="entry name" value="AMINE OXIDASE [FLAVIN-CONTAINING] B"/>
    <property type="match status" value="1"/>
</dbReference>
<gene>
    <name evidence="6" type="ORF">CWI75_04525</name>
</gene>
<dbReference type="InterPro" id="IPR006311">
    <property type="entry name" value="TAT_signal"/>
</dbReference>
<sequence length="484" mass="52451">MSGNRDLPPHPDDQGRPLDHNRRRLLQAVGAIVSAAAAPSLHASIPAGNTADGGGYDAIVIGGGFAGITAARDLSLRGFRVLILEARPRLGGRTFTTRFANHDLDLGGTWIGNSQPFVWSERMRYGVDVVESAAVAASQAIWMDDGERITGSLAQYAEIYEPAANHFYAPAREFIPRAYQPLFKEEFGNLDQISAADAIANLGLPAVQRDLLYSFAAINGHSFASESSYLDQLRWFALGNYHLWNLWDNLSRYRLAGGTKALIDRMAADSNAEVRLGTPVAHVKQSAAGATVTTLRGEELQARAVVVAVPLNCLADIEFSPAISEVKLSESRRRHTGSGTKVYAKTAGKQPVFMGHGTQQMPLCFAWTEYDDPDSQLLCGFGASPELLDVNDDRAVASAFARYQPSVTVEESVSYDWNIDPYSKGTWCMYRPGTLTGSLTELQRPEGHVFFAGADIANGWRGFIDGAIESGATVAQQVTQHIAI</sequence>
<dbReference type="Gene3D" id="3.50.50.60">
    <property type="entry name" value="FAD/NAD(P)-binding domain"/>
    <property type="match status" value="1"/>
</dbReference>
<reference evidence="7" key="1">
    <citation type="submission" date="2017-11" db="EMBL/GenBank/DDBJ databases">
        <title>The draft genome sequence of Chromatocurvus sp. F02.</title>
        <authorList>
            <person name="Du Z.-J."/>
            <person name="Chang Y.-Q."/>
        </authorList>
    </citation>
    <scope>NUCLEOTIDE SEQUENCE [LARGE SCALE GENOMIC DNA]</scope>
    <source>
        <strain evidence="7">F02</strain>
    </source>
</reference>
<evidence type="ECO:0000313" key="7">
    <source>
        <dbReference type="Proteomes" id="UP000234845"/>
    </source>
</evidence>
<keyword evidence="7" id="KW-1185">Reference proteome</keyword>
<feature type="binding site" evidence="4">
    <location>
        <begin position="85"/>
        <end position="86"/>
    </location>
    <ligand>
        <name>FAD</name>
        <dbReference type="ChEBI" id="CHEBI:57692"/>
    </ligand>
</feature>
<dbReference type="PANTHER" id="PTHR43563">
    <property type="entry name" value="AMINE OXIDASE"/>
    <property type="match status" value="1"/>
</dbReference>
<dbReference type="RefSeq" id="WP_101520301.1">
    <property type="nucleotide sequence ID" value="NZ_PKLZ01000002.1"/>
</dbReference>
<dbReference type="AlphaFoldDB" id="A0A2N5Y5E1"/>
<evidence type="ECO:0000313" key="6">
    <source>
        <dbReference type="EMBL" id="PLW83620.1"/>
    </source>
</evidence>